<dbReference type="KEGG" id="tko:TK0443"/>
<sequence length="360" mass="40972">MKSYPRNTHSNFIELMLVLSLFFLIFIPSSKADPTLTISFCSSGFRIIIMPTSEGFIYVSTGYYGLKPHSLGQCTVEYDPTTQYDRFYLVNSSGAHYIGGYYEYEGQNESLTKILNSISERKTTNPVRGKVEGDSVVFQFKNRTYAIKIREIAPYLWDEKELSNLIAFSRGNDIVIVPAIEMDVIENNFTLNAVPGEKTGTTRIELNFTYKLYLGYPFLLNGSTTGIIEWANTSMDYDQIPWEKLKDMFEKPLYVFYFNETSIIPLPILKVTPDMVLKDFELSPEYGFENLADVYILKDKASSTSPTFNVSEGTHSSLTASSMVSKGSQFNENTELLKEFFLVALIVSMAVMALHRHLRR</sequence>
<dbReference type="PATRIC" id="fig|69014.16.peg.436"/>
<dbReference type="AlphaFoldDB" id="Q5JD46"/>
<dbReference type="eggNOG" id="arCOG01144">
    <property type="taxonomic scope" value="Archaea"/>
</dbReference>
<evidence type="ECO:0000313" key="1">
    <source>
        <dbReference type="EMBL" id="BAD84632.1"/>
    </source>
</evidence>
<dbReference type="HOGENOM" id="CLU_768637_0_0_2"/>
<proteinExistence type="predicted"/>
<dbReference type="EMBL" id="AP006878">
    <property type="protein sequence ID" value="BAD84632.1"/>
    <property type="molecule type" value="Genomic_DNA"/>
</dbReference>
<dbReference type="STRING" id="69014.TK0443"/>
<dbReference type="Proteomes" id="UP000000536">
    <property type="component" value="Chromosome"/>
</dbReference>
<gene>
    <name evidence="1" type="ordered locus">TK0443</name>
</gene>
<name>Q5JD46_THEKO</name>
<dbReference type="EnsemblBacteria" id="BAD84632">
    <property type="protein sequence ID" value="BAD84632"/>
    <property type="gene ID" value="TK0443"/>
</dbReference>
<accession>Q5JD46</accession>
<evidence type="ECO:0000313" key="2">
    <source>
        <dbReference type="Proteomes" id="UP000000536"/>
    </source>
</evidence>
<protein>
    <submittedName>
        <fullName evidence="1">Hypothetical membrane protein</fullName>
    </submittedName>
</protein>
<dbReference type="InParanoid" id="Q5JD46"/>
<organism evidence="1 2">
    <name type="scientific">Thermococcus kodakarensis (strain ATCC BAA-918 / JCM 12380 / KOD1)</name>
    <name type="common">Pyrococcus kodakaraensis (strain KOD1)</name>
    <dbReference type="NCBI Taxonomy" id="69014"/>
    <lineage>
        <taxon>Archaea</taxon>
        <taxon>Methanobacteriati</taxon>
        <taxon>Methanobacteriota</taxon>
        <taxon>Thermococci</taxon>
        <taxon>Thermococcales</taxon>
        <taxon>Thermococcaceae</taxon>
        <taxon>Thermococcus</taxon>
    </lineage>
</organism>
<keyword evidence="2" id="KW-1185">Reference proteome</keyword>
<reference evidence="1 2" key="1">
    <citation type="journal article" date="2005" name="Genome Res.">
        <title>Complete genome sequence of the hyperthermophilic archaeon Thermococcus kodakaraensis KOD1 and comparison with Pyrococcus genomes.</title>
        <authorList>
            <person name="Fukui T."/>
            <person name="Atomi H."/>
            <person name="Kanai T."/>
            <person name="Matsumi R."/>
            <person name="Fujiwara S."/>
            <person name="Imanaka T."/>
        </authorList>
    </citation>
    <scope>NUCLEOTIDE SEQUENCE [LARGE SCALE GENOMIC DNA]</scope>
    <source>
        <strain evidence="2">ATCC BAA-918 / JCM 12380 / KOD1</strain>
    </source>
</reference>